<feature type="transmembrane region" description="Helical" evidence="2">
    <location>
        <begin position="136"/>
        <end position="156"/>
    </location>
</feature>
<sequence>MIGGPADPEDDEEQGRTQQGRLRPTSAGAITGWVVVGLVGGWALHPLAERFRDTAPIVTWAQPLALLLVTAILGATAYVTWRTVHVHHQRLDPHQAVNRLVLARACALVGALVAGGYFGYALSWVGVESELGEQRLWRSVIAGLAGVAIVISALLLERACRVRSDGDES</sequence>
<dbReference type="Pfam" id="PF11377">
    <property type="entry name" value="DUF3180"/>
    <property type="match status" value="1"/>
</dbReference>
<evidence type="ECO:0008006" key="5">
    <source>
        <dbReference type="Google" id="ProtNLM"/>
    </source>
</evidence>
<comment type="caution">
    <text evidence="3">The sequence shown here is derived from an EMBL/GenBank/DDBJ whole genome shotgun (WGS) entry which is preliminary data.</text>
</comment>
<feature type="transmembrane region" description="Helical" evidence="2">
    <location>
        <begin position="57"/>
        <end position="81"/>
    </location>
</feature>
<name>A0ABP8ZHS7_9ACTN</name>
<organism evidence="3 4">
    <name type="scientific">Nocardioides endophyticus</name>
    <dbReference type="NCBI Taxonomy" id="1353775"/>
    <lineage>
        <taxon>Bacteria</taxon>
        <taxon>Bacillati</taxon>
        <taxon>Actinomycetota</taxon>
        <taxon>Actinomycetes</taxon>
        <taxon>Propionibacteriales</taxon>
        <taxon>Nocardioidaceae</taxon>
        <taxon>Nocardioides</taxon>
    </lineage>
</organism>
<gene>
    <name evidence="3" type="ORF">GCM10023350_48490</name>
</gene>
<dbReference type="EMBL" id="BAABKN010000033">
    <property type="protein sequence ID" value="GAA4757161.1"/>
    <property type="molecule type" value="Genomic_DNA"/>
</dbReference>
<keyword evidence="4" id="KW-1185">Reference proteome</keyword>
<dbReference type="InterPro" id="IPR021517">
    <property type="entry name" value="DUF3180"/>
</dbReference>
<evidence type="ECO:0000256" key="2">
    <source>
        <dbReference type="SAM" id="Phobius"/>
    </source>
</evidence>
<feature type="transmembrane region" description="Helical" evidence="2">
    <location>
        <begin position="26"/>
        <end position="45"/>
    </location>
</feature>
<feature type="region of interest" description="Disordered" evidence="1">
    <location>
        <begin position="1"/>
        <end position="22"/>
    </location>
</feature>
<dbReference type="Proteomes" id="UP001499882">
    <property type="component" value="Unassembled WGS sequence"/>
</dbReference>
<protein>
    <recommendedName>
        <fullName evidence="5">DUF3180 domain-containing protein</fullName>
    </recommendedName>
</protein>
<keyword evidence="2" id="KW-0812">Transmembrane</keyword>
<accession>A0ABP8ZHS7</accession>
<proteinExistence type="predicted"/>
<reference evidence="4" key="1">
    <citation type="journal article" date="2019" name="Int. J. Syst. Evol. Microbiol.">
        <title>The Global Catalogue of Microorganisms (GCM) 10K type strain sequencing project: providing services to taxonomists for standard genome sequencing and annotation.</title>
        <authorList>
            <consortium name="The Broad Institute Genomics Platform"/>
            <consortium name="The Broad Institute Genome Sequencing Center for Infectious Disease"/>
            <person name="Wu L."/>
            <person name="Ma J."/>
        </authorList>
    </citation>
    <scope>NUCLEOTIDE SEQUENCE [LARGE SCALE GENOMIC DNA]</scope>
    <source>
        <strain evidence="4">JCM 18532</strain>
    </source>
</reference>
<keyword evidence="2" id="KW-1133">Transmembrane helix</keyword>
<evidence type="ECO:0000313" key="4">
    <source>
        <dbReference type="Proteomes" id="UP001499882"/>
    </source>
</evidence>
<keyword evidence="2" id="KW-0472">Membrane</keyword>
<evidence type="ECO:0000313" key="3">
    <source>
        <dbReference type="EMBL" id="GAA4757161.1"/>
    </source>
</evidence>
<dbReference type="RefSeq" id="WP_345529690.1">
    <property type="nucleotide sequence ID" value="NZ_BAABKN010000033.1"/>
</dbReference>
<evidence type="ECO:0000256" key="1">
    <source>
        <dbReference type="SAM" id="MobiDB-lite"/>
    </source>
</evidence>
<feature type="transmembrane region" description="Helical" evidence="2">
    <location>
        <begin position="101"/>
        <end position="124"/>
    </location>
</feature>